<dbReference type="PANTHER" id="PTHR43398">
    <property type="entry name" value="DOLICHOL-PHOSPHATE MANNOSYLTRANSFERASE SUBUNIT 1"/>
    <property type="match status" value="1"/>
</dbReference>
<feature type="domain" description="Glycosyltransferase 2-like" evidence="9">
    <location>
        <begin position="23"/>
        <end position="178"/>
    </location>
</feature>
<feature type="transmembrane region" description="Helical" evidence="8">
    <location>
        <begin position="242"/>
        <end position="263"/>
    </location>
</feature>
<keyword evidence="3" id="KW-0328">Glycosyltransferase</keyword>
<evidence type="ECO:0000256" key="6">
    <source>
        <dbReference type="ARBA" id="ARBA00022989"/>
    </source>
</evidence>
<feature type="domain" description="GtrA/DPMS transmembrane" evidence="10">
    <location>
        <begin position="244"/>
        <end position="357"/>
    </location>
</feature>
<dbReference type="EMBL" id="CP133772">
    <property type="protein sequence ID" value="WYX99816.1"/>
    <property type="molecule type" value="Genomic_DNA"/>
</dbReference>
<keyword evidence="4" id="KW-0808">Transferase</keyword>
<dbReference type="CDD" id="cd06442">
    <property type="entry name" value="DPM1_like"/>
    <property type="match status" value="1"/>
</dbReference>
<accession>A0AAX4NE92</accession>
<dbReference type="GO" id="GO:0000271">
    <property type="term" value="P:polysaccharide biosynthetic process"/>
    <property type="evidence" value="ECO:0007669"/>
    <property type="project" value="InterPro"/>
</dbReference>
<dbReference type="Gene3D" id="3.90.550.10">
    <property type="entry name" value="Spore Coat Polysaccharide Biosynthesis Protein SpsA, Chain A"/>
    <property type="match status" value="1"/>
</dbReference>
<evidence type="ECO:0000256" key="2">
    <source>
        <dbReference type="ARBA" id="ARBA00006739"/>
    </source>
</evidence>
<sequence length="374" mass="42782">MEEGEMVDIMKPENMFRDSTVGVVIPTYNEYHNLLDLLPRLKDLDLHSIYVVDDDSKDGTDKLVGIFPDVKFFVRKNERGLVSAELEGMRQAENDYVVVMDADFSHNPNVIKNMINYAIRTNSDVVVGSRYIKGGSNGDKLSRKVISTVANKMVNLAFHPSVKDVTSGFRVYSKRAYKFLSSQNTIKAGYTGQVDILERLITKNYKCTEFPIDFKPREKGDSKLKIRDIMEFFFFIAAKGNFFKYILVGVSGVLVSEGLLYALHTFNPYIAEIVGIEASITSNFFLNDLWTFKNRKKRFGIYKRLVMHNFFSLIPGIVNFASYIMLYVGGFEYLLANFLGIAVAYLFRYIFSTTLVWGEKKQKFESEIIEGTKD</sequence>
<comment type="similarity">
    <text evidence="2">Belongs to the glycosyltransferase 2 family.</text>
</comment>
<protein>
    <submittedName>
        <fullName evidence="11">Glycosyltransferase family 2 protein</fullName>
    </submittedName>
</protein>
<evidence type="ECO:0000256" key="4">
    <source>
        <dbReference type="ARBA" id="ARBA00022679"/>
    </source>
</evidence>
<dbReference type="InterPro" id="IPR029044">
    <property type="entry name" value="Nucleotide-diphossugar_trans"/>
</dbReference>
<evidence type="ECO:0000256" key="3">
    <source>
        <dbReference type="ARBA" id="ARBA00022676"/>
    </source>
</evidence>
<reference evidence="11 12" key="1">
    <citation type="submission" date="2023-09" db="EMBL/GenBank/DDBJ databases">
        <authorList>
            <person name="Golyshina O.V."/>
            <person name="Lunev E.A."/>
            <person name="Bargiela R."/>
            <person name="Gaines M.C."/>
            <person name="Daum B."/>
            <person name="Bale N.J."/>
            <person name="Koenen M."/>
            <person name="Sinninghe Damst J.S."/>
            <person name="Yakimov M."/>
            <person name="Golyshin P.N."/>
        </authorList>
    </citation>
    <scope>NUCLEOTIDE SEQUENCE [LARGE SCALE GENOMIC DNA]</scope>
    <source>
        <strain evidence="11 12">M1</strain>
    </source>
</reference>
<evidence type="ECO:0000256" key="8">
    <source>
        <dbReference type="SAM" id="Phobius"/>
    </source>
</evidence>
<evidence type="ECO:0000313" key="11">
    <source>
        <dbReference type="EMBL" id="WYX99816.1"/>
    </source>
</evidence>
<dbReference type="GO" id="GO:0016020">
    <property type="term" value="C:membrane"/>
    <property type="evidence" value="ECO:0007669"/>
    <property type="project" value="UniProtKB-SubCell"/>
</dbReference>
<evidence type="ECO:0000313" key="12">
    <source>
        <dbReference type="Proteomes" id="UP001451606"/>
    </source>
</evidence>
<dbReference type="GO" id="GO:0006488">
    <property type="term" value="P:dolichol-linked oligosaccharide biosynthetic process"/>
    <property type="evidence" value="ECO:0007669"/>
    <property type="project" value="TreeGrafter"/>
</dbReference>
<dbReference type="GO" id="GO:0004582">
    <property type="term" value="F:dolichyl-phosphate beta-D-mannosyltransferase activity"/>
    <property type="evidence" value="ECO:0007669"/>
    <property type="project" value="InterPro"/>
</dbReference>
<proteinExistence type="inferred from homology"/>
<evidence type="ECO:0000259" key="9">
    <source>
        <dbReference type="Pfam" id="PF00535"/>
    </source>
</evidence>
<dbReference type="Pfam" id="PF04138">
    <property type="entry name" value="GtrA_DPMS_TM"/>
    <property type="match status" value="1"/>
</dbReference>
<dbReference type="KEGG" id="omr:OXIME_000360"/>
<keyword evidence="6 8" id="KW-1133">Transmembrane helix</keyword>
<dbReference type="InterPro" id="IPR039528">
    <property type="entry name" value="DPM1-like"/>
</dbReference>
<keyword evidence="12" id="KW-1185">Reference proteome</keyword>
<feature type="transmembrane region" description="Helical" evidence="8">
    <location>
        <begin position="310"/>
        <end position="328"/>
    </location>
</feature>
<name>A0AAX4NE92_9ARCH</name>
<dbReference type="GO" id="GO:0035269">
    <property type="term" value="P:protein O-linked glycosylation via mannose"/>
    <property type="evidence" value="ECO:0007669"/>
    <property type="project" value="TreeGrafter"/>
</dbReference>
<evidence type="ECO:0000259" key="10">
    <source>
        <dbReference type="Pfam" id="PF04138"/>
    </source>
</evidence>
<dbReference type="InterPro" id="IPR001173">
    <property type="entry name" value="Glyco_trans_2-like"/>
</dbReference>
<comment type="subcellular location">
    <subcellularLocation>
        <location evidence="1">Membrane</location>
        <topology evidence="1">Multi-pass membrane protein</topology>
    </subcellularLocation>
</comment>
<evidence type="ECO:0000256" key="1">
    <source>
        <dbReference type="ARBA" id="ARBA00004141"/>
    </source>
</evidence>
<keyword evidence="5 8" id="KW-0812">Transmembrane</keyword>
<dbReference type="PANTHER" id="PTHR43398:SF1">
    <property type="entry name" value="DOLICHOL-PHOSPHATE MANNOSYLTRANSFERASE SUBUNIT 1"/>
    <property type="match status" value="1"/>
</dbReference>
<gene>
    <name evidence="11" type="ORF">OXIME_000360</name>
</gene>
<feature type="transmembrane region" description="Helical" evidence="8">
    <location>
        <begin position="269"/>
        <end position="290"/>
    </location>
</feature>
<keyword evidence="7 8" id="KW-0472">Membrane</keyword>
<dbReference type="GeneID" id="95967084"/>
<dbReference type="InterPro" id="IPR007267">
    <property type="entry name" value="GtrA_DPMS_TM"/>
</dbReference>
<organism evidence="11 12">
    <name type="scientific">Oxyplasma meridianum</name>
    <dbReference type="NCBI Taxonomy" id="3073602"/>
    <lineage>
        <taxon>Archaea</taxon>
        <taxon>Methanobacteriati</taxon>
        <taxon>Thermoplasmatota</taxon>
        <taxon>Thermoplasmata</taxon>
        <taxon>Thermoplasmatales</taxon>
        <taxon>Thermoplasmataceae</taxon>
        <taxon>Oxyplasma</taxon>
    </lineage>
</organism>
<dbReference type="Pfam" id="PF00535">
    <property type="entry name" value="Glycos_transf_2"/>
    <property type="match status" value="1"/>
</dbReference>
<evidence type="ECO:0000256" key="7">
    <source>
        <dbReference type="ARBA" id="ARBA00023136"/>
    </source>
</evidence>
<evidence type="ECO:0000256" key="5">
    <source>
        <dbReference type="ARBA" id="ARBA00022692"/>
    </source>
</evidence>
<dbReference type="SUPFAM" id="SSF53448">
    <property type="entry name" value="Nucleotide-diphospho-sugar transferases"/>
    <property type="match status" value="1"/>
</dbReference>
<dbReference type="AlphaFoldDB" id="A0AAX4NE92"/>
<dbReference type="GO" id="GO:0006506">
    <property type="term" value="P:GPI anchor biosynthetic process"/>
    <property type="evidence" value="ECO:0007669"/>
    <property type="project" value="TreeGrafter"/>
</dbReference>
<feature type="transmembrane region" description="Helical" evidence="8">
    <location>
        <begin position="334"/>
        <end position="357"/>
    </location>
</feature>
<dbReference type="RefSeq" id="WP_393971777.1">
    <property type="nucleotide sequence ID" value="NZ_CP133772.1"/>
</dbReference>
<dbReference type="Proteomes" id="UP001451606">
    <property type="component" value="Chromosome"/>
</dbReference>